<evidence type="ECO:0000313" key="5">
    <source>
        <dbReference type="EMBL" id="PIN26757.1"/>
    </source>
</evidence>
<dbReference type="OrthoDB" id="996955at2759"/>
<accession>A0A2G9IAI5</accession>
<gene>
    <name evidence="5" type="ORF">CDL12_00476</name>
</gene>
<dbReference type="PANTHER" id="PTHR31234:SF2">
    <property type="entry name" value="OS05G0199100 PROTEIN"/>
    <property type="match status" value="1"/>
</dbReference>
<reference evidence="6" key="1">
    <citation type="journal article" date="2018" name="Gigascience">
        <title>Genome assembly of the Pink Ipe (Handroanthus impetiginosus, Bignoniaceae), a highly valued, ecologically keystone Neotropical timber forest tree.</title>
        <authorList>
            <person name="Silva-Junior O.B."/>
            <person name="Grattapaglia D."/>
            <person name="Novaes E."/>
            <person name="Collevatti R.G."/>
        </authorList>
    </citation>
    <scope>NUCLEOTIDE SEQUENCE [LARGE SCALE GENOMIC DNA]</scope>
    <source>
        <strain evidence="6">cv. UFG-1</strain>
    </source>
</reference>
<comment type="subcellular location">
    <subcellularLocation>
        <location evidence="1">Membrane</location>
    </subcellularLocation>
</comment>
<dbReference type="PANTHER" id="PTHR31234">
    <property type="entry name" value="LATE EMBRYOGENESIS ABUNDANT (LEA) HYDROXYPROLINE-RICH GLYCOPROTEIN FAMILY"/>
    <property type="match status" value="1"/>
</dbReference>
<organism evidence="5 6">
    <name type="scientific">Handroanthus impetiginosus</name>
    <dbReference type="NCBI Taxonomy" id="429701"/>
    <lineage>
        <taxon>Eukaryota</taxon>
        <taxon>Viridiplantae</taxon>
        <taxon>Streptophyta</taxon>
        <taxon>Embryophyta</taxon>
        <taxon>Tracheophyta</taxon>
        <taxon>Spermatophyta</taxon>
        <taxon>Magnoliopsida</taxon>
        <taxon>eudicotyledons</taxon>
        <taxon>Gunneridae</taxon>
        <taxon>Pentapetalae</taxon>
        <taxon>asterids</taxon>
        <taxon>lamiids</taxon>
        <taxon>Lamiales</taxon>
        <taxon>Bignoniaceae</taxon>
        <taxon>Crescentiina</taxon>
        <taxon>Tabebuia alliance</taxon>
        <taxon>Handroanthus</taxon>
    </lineage>
</organism>
<evidence type="ECO:0000256" key="3">
    <source>
        <dbReference type="SAM" id="MobiDB-lite"/>
    </source>
</evidence>
<dbReference type="GO" id="GO:0098542">
    <property type="term" value="P:defense response to other organism"/>
    <property type="evidence" value="ECO:0007669"/>
    <property type="project" value="InterPro"/>
</dbReference>
<dbReference type="AlphaFoldDB" id="A0A2G9IAI5"/>
<name>A0A2G9IAI5_9LAMI</name>
<proteinExistence type="predicted"/>
<protein>
    <recommendedName>
        <fullName evidence="7">Late embryogenesis abundant protein LEA-2 subgroup domain-containing protein</fullName>
    </recommendedName>
</protein>
<evidence type="ECO:0000256" key="2">
    <source>
        <dbReference type="ARBA" id="ARBA00023136"/>
    </source>
</evidence>
<keyword evidence="2 4" id="KW-0472">Membrane</keyword>
<dbReference type="Proteomes" id="UP000231279">
    <property type="component" value="Unassembled WGS sequence"/>
</dbReference>
<comment type="caution">
    <text evidence="5">The sequence shown here is derived from an EMBL/GenBank/DDBJ whole genome shotgun (WGS) entry which is preliminary data.</text>
</comment>
<keyword evidence="4" id="KW-0812">Transmembrane</keyword>
<dbReference type="EMBL" id="NKXS01000051">
    <property type="protein sequence ID" value="PIN26757.1"/>
    <property type="molecule type" value="Genomic_DNA"/>
</dbReference>
<dbReference type="GO" id="GO:0016020">
    <property type="term" value="C:membrane"/>
    <property type="evidence" value="ECO:0007669"/>
    <property type="project" value="UniProtKB-SubCell"/>
</dbReference>
<evidence type="ECO:0008006" key="7">
    <source>
        <dbReference type="Google" id="ProtNLM"/>
    </source>
</evidence>
<sequence length="241" mass="26829">MEERRPPSDDAKDLSLPLPPPPRPAHLETYVVQIPRDQIYRIPPPEHARIVEDHTRNSTLKNKSPRNTFFLIALPVLLVGLIAVIAVLAIRATLYNPTSPEFAVTSFQGKNSEYDVTLRVKSTNPRMSVSLQGGGQASLYFKNQKIGKGGIRSTVEEDPNGGGAAVDVPLVLSGKGMILSKEIKKRLNDTSEKSMALKMETTVEMNSWLRNEQINLKITCDLKVKKTRISFQECHTENQAQ</sequence>
<dbReference type="STRING" id="429701.A0A2G9IAI5"/>
<evidence type="ECO:0000256" key="1">
    <source>
        <dbReference type="ARBA" id="ARBA00004370"/>
    </source>
</evidence>
<evidence type="ECO:0000313" key="6">
    <source>
        <dbReference type="Proteomes" id="UP000231279"/>
    </source>
</evidence>
<keyword evidence="4" id="KW-1133">Transmembrane helix</keyword>
<feature type="transmembrane region" description="Helical" evidence="4">
    <location>
        <begin position="69"/>
        <end position="90"/>
    </location>
</feature>
<dbReference type="InterPro" id="IPR044839">
    <property type="entry name" value="NDR1-like"/>
</dbReference>
<evidence type="ECO:0000256" key="4">
    <source>
        <dbReference type="SAM" id="Phobius"/>
    </source>
</evidence>
<feature type="region of interest" description="Disordered" evidence="3">
    <location>
        <begin position="1"/>
        <end position="24"/>
    </location>
</feature>
<feature type="compositionally biased region" description="Basic and acidic residues" evidence="3">
    <location>
        <begin position="1"/>
        <end position="13"/>
    </location>
</feature>
<keyword evidence="6" id="KW-1185">Reference proteome</keyword>